<keyword evidence="2" id="KW-1185">Reference proteome</keyword>
<reference evidence="1 2" key="1">
    <citation type="submission" date="2007-08" db="EMBL/GenBank/DDBJ databases">
        <authorList>
            <consortium name="The Citrobacter koseri Genome Sequencing Project"/>
            <person name="McClelland M."/>
            <person name="Sanderson E.K."/>
            <person name="Porwollik S."/>
            <person name="Spieth J."/>
            <person name="Clifton W.S."/>
            <person name="Latreille P."/>
            <person name="Courtney L."/>
            <person name="Wang C."/>
            <person name="Pepin K."/>
            <person name="Bhonagiri V."/>
            <person name="Nash W."/>
            <person name="Johnson M."/>
            <person name="Thiruvilangam P."/>
            <person name="Wilson R."/>
        </authorList>
    </citation>
    <scope>NUCLEOTIDE SEQUENCE [LARGE SCALE GENOMIC DNA]</scope>
    <source>
        <strain evidence="2">ATCC BAA-895 / CDC 4225-83 / SGSC4696</strain>
    </source>
</reference>
<organism evidence="1 2">
    <name type="scientific">Citrobacter koseri (strain ATCC BAA-895 / CDC 4225-83 / SGSC4696)</name>
    <dbReference type="NCBI Taxonomy" id="290338"/>
    <lineage>
        <taxon>Bacteria</taxon>
        <taxon>Pseudomonadati</taxon>
        <taxon>Pseudomonadota</taxon>
        <taxon>Gammaproteobacteria</taxon>
        <taxon>Enterobacterales</taxon>
        <taxon>Enterobacteriaceae</taxon>
        <taxon>Citrobacter</taxon>
    </lineage>
</organism>
<dbReference type="HOGENOM" id="CLU_3041781_0_0_6"/>
<protein>
    <submittedName>
        <fullName evidence="1">Uncharacterized protein</fullName>
    </submittedName>
</protein>
<dbReference type="AlphaFoldDB" id="A8AI99"/>
<name>A8AI99_CITK8</name>
<gene>
    <name evidence="1" type="ordered locus">CKO_02086</name>
</gene>
<dbReference type="Proteomes" id="UP000008148">
    <property type="component" value="Chromosome"/>
</dbReference>
<evidence type="ECO:0000313" key="2">
    <source>
        <dbReference type="Proteomes" id="UP000008148"/>
    </source>
</evidence>
<evidence type="ECO:0000313" key="1">
    <source>
        <dbReference type="EMBL" id="ABV13211.1"/>
    </source>
</evidence>
<dbReference type="KEGG" id="cko:CKO_02086"/>
<sequence>MPFHNIPYCFSGATTHCPSKGQNATQCLFFLLFKTKTEIQQAARERAEAPTGGR</sequence>
<dbReference type="EMBL" id="CP000822">
    <property type="protein sequence ID" value="ABV13211.1"/>
    <property type="molecule type" value="Genomic_DNA"/>
</dbReference>
<proteinExistence type="predicted"/>
<accession>A8AI99</accession>